<evidence type="ECO:0000256" key="6">
    <source>
        <dbReference type="RuleBase" id="RU004466"/>
    </source>
</evidence>
<comment type="cofactor">
    <cofactor evidence="1">
        <name>Mg(2+)</name>
        <dbReference type="ChEBI" id="CHEBI:18420"/>
    </cofactor>
</comment>
<keyword evidence="3 6" id="KW-0808">Transferase</keyword>
<keyword evidence="4" id="KW-0479">Metal-binding</keyword>
<feature type="compositionally biased region" description="Low complexity" evidence="7">
    <location>
        <begin position="445"/>
        <end position="457"/>
    </location>
</feature>
<dbReference type="CDD" id="cd00685">
    <property type="entry name" value="Trans_IPPS_HT"/>
    <property type="match status" value="1"/>
</dbReference>
<dbReference type="Proteomes" id="UP000603708">
    <property type="component" value="Unassembled WGS sequence"/>
</dbReference>
<organism evidence="8 9">
    <name type="scientific">Streptomyces sulfonofaciens</name>
    <dbReference type="NCBI Taxonomy" id="68272"/>
    <lineage>
        <taxon>Bacteria</taxon>
        <taxon>Bacillati</taxon>
        <taxon>Actinomycetota</taxon>
        <taxon>Actinomycetes</taxon>
        <taxon>Kitasatosporales</taxon>
        <taxon>Streptomycetaceae</taxon>
        <taxon>Streptomyces</taxon>
    </lineage>
</organism>
<keyword evidence="9" id="KW-1185">Reference proteome</keyword>
<dbReference type="InterPro" id="IPR008949">
    <property type="entry name" value="Isoprenoid_synthase_dom_sf"/>
</dbReference>
<dbReference type="PANTHER" id="PTHR12001">
    <property type="entry name" value="GERANYLGERANYL PYROPHOSPHATE SYNTHASE"/>
    <property type="match status" value="1"/>
</dbReference>
<comment type="similarity">
    <text evidence="2 6">Belongs to the FPP/GGPP synthase family.</text>
</comment>
<evidence type="ECO:0000313" key="8">
    <source>
        <dbReference type="EMBL" id="GHH86428.1"/>
    </source>
</evidence>
<dbReference type="EMBL" id="BNCD01000022">
    <property type="protein sequence ID" value="GHH86428.1"/>
    <property type="molecule type" value="Genomic_DNA"/>
</dbReference>
<evidence type="ECO:0000313" key="9">
    <source>
        <dbReference type="Proteomes" id="UP000603708"/>
    </source>
</evidence>
<evidence type="ECO:0000256" key="1">
    <source>
        <dbReference type="ARBA" id="ARBA00001946"/>
    </source>
</evidence>
<feature type="compositionally biased region" description="Low complexity" evidence="7">
    <location>
        <begin position="424"/>
        <end position="437"/>
    </location>
</feature>
<dbReference type="PROSITE" id="PS00723">
    <property type="entry name" value="POLYPRENYL_SYNTHASE_1"/>
    <property type="match status" value="1"/>
</dbReference>
<dbReference type="SFLD" id="SFLDS00005">
    <property type="entry name" value="Isoprenoid_Synthase_Type_I"/>
    <property type="match status" value="1"/>
</dbReference>
<dbReference type="SUPFAM" id="SSF48576">
    <property type="entry name" value="Terpenoid synthases"/>
    <property type="match status" value="1"/>
</dbReference>
<accession>A0A919L761</accession>
<dbReference type="GO" id="GO:0004659">
    <property type="term" value="F:prenyltransferase activity"/>
    <property type="evidence" value="ECO:0007669"/>
    <property type="project" value="InterPro"/>
</dbReference>
<evidence type="ECO:0000256" key="3">
    <source>
        <dbReference type="ARBA" id="ARBA00022679"/>
    </source>
</evidence>
<dbReference type="PANTHER" id="PTHR12001:SF85">
    <property type="entry name" value="SHORT CHAIN ISOPRENYL DIPHOSPHATE SYNTHASE"/>
    <property type="match status" value="1"/>
</dbReference>
<dbReference type="InterPro" id="IPR033749">
    <property type="entry name" value="Polyprenyl_synt_CS"/>
</dbReference>
<name>A0A919L761_9ACTN</name>
<evidence type="ECO:0000256" key="4">
    <source>
        <dbReference type="ARBA" id="ARBA00022723"/>
    </source>
</evidence>
<comment type="caution">
    <text evidence="8">The sequence shown here is derived from an EMBL/GenBank/DDBJ whole genome shotgun (WGS) entry which is preliminary data.</text>
</comment>
<dbReference type="InterPro" id="IPR000092">
    <property type="entry name" value="Polyprenyl_synt"/>
</dbReference>
<sequence>MVRAGAEAEGPGAGRPSAQCAPRGRPAPTALREDRPDAVGRDPRPGPGPAAEHGLGPAPVPDPARIDADVTAAVGQVLDALLSDRLAEAARVDALFRQDVAGRIADFTLHGGRRRRSQFLWWGFRACGGGADPLRVAACLRIGACLELIQTCALVHDDVMDGSRRRRGRPAVHASFDSAYVAAPPAPTGVPFGVSAAILAGDLALVWADDSFALTPLPGGAARAVGRLWRAMRTEMVAGQYLDVHAQAVASRSSSRAMRAAYLKTALYSAERPLALGAALADAGHARTRALRSAGRCAGLAFQLRDDLAGIFGAEEDTGKAAGEDVRAGKASYPLAVARLRARSQDDHRALAVLDDCIGAGGGLTADGLARVRDVLTTTGTRAAVERRIARLVAQGLRHVARAEPAPGTELRLRALMREAAGVPSAGSEGPPAQAAAPGGGGAAAGRAGQRTGGTHS</sequence>
<gene>
    <name evidence="8" type="ORF">GCM10018793_58280</name>
</gene>
<evidence type="ECO:0000256" key="5">
    <source>
        <dbReference type="ARBA" id="ARBA00022842"/>
    </source>
</evidence>
<dbReference type="AlphaFoldDB" id="A0A919L761"/>
<reference evidence="8" key="1">
    <citation type="journal article" date="2014" name="Int. J. Syst. Evol. Microbiol.">
        <title>Complete genome sequence of Corynebacterium casei LMG S-19264T (=DSM 44701T), isolated from a smear-ripened cheese.</title>
        <authorList>
            <consortium name="US DOE Joint Genome Institute (JGI-PGF)"/>
            <person name="Walter F."/>
            <person name="Albersmeier A."/>
            <person name="Kalinowski J."/>
            <person name="Ruckert C."/>
        </authorList>
    </citation>
    <scope>NUCLEOTIDE SEQUENCE</scope>
    <source>
        <strain evidence="8">JCM 5069</strain>
    </source>
</reference>
<protein>
    <submittedName>
        <fullName evidence="8">Geranylgeranyl pyrophosphate synthase</fullName>
    </submittedName>
</protein>
<dbReference type="GO" id="GO:0046872">
    <property type="term" value="F:metal ion binding"/>
    <property type="evidence" value="ECO:0007669"/>
    <property type="project" value="UniProtKB-KW"/>
</dbReference>
<feature type="region of interest" description="Disordered" evidence="7">
    <location>
        <begin position="422"/>
        <end position="457"/>
    </location>
</feature>
<dbReference type="Pfam" id="PF00348">
    <property type="entry name" value="polyprenyl_synt"/>
    <property type="match status" value="1"/>
</dbReference>
<feature type="compositionally biased region" description="Basic and acidic residues" evidence="7">
    <location>
        <begin position="31"/>
        <end position="44"/>
    </location>
</feature>
<evidence type="ECO:0000256" key="2">
    <source>
        <dbReference type="ARBA" id="ARBA00006706"/>
    </source>
</evidence>
<feature type="region of interest" description="Disordered" evidence="7">
    <location>
        <begin position="1"/>
        <end position="64"/>
    </location>
</feature>
<proteinExistence type="inferred from homology"/>
<keyword evidence="5" id="KW-0460">Magnesium</keyword>
<feature type="compositionally biased region" description="Low complexity" evidence="7">
    <location>
        <begin position="1"/>
        <end position="16"/>
    </location>
</feature>
<dbReference type="GO" id="GO:0008299">
    <property type="term" value="P:isoprenoid biosynthetic process"/>
    <property type="evidence" value="ECO:0007669"/>
    <property type="project" value="InterPro"/>
</dbReference>
<dbReference type="Gene3D" id="1.10.600.10">
    <property type="entry name" value="Farnesyl Diphosphate Synthase"/>
    <property type="match status" value="1"/>
</dbReference>
<reference evidence="8" key="2">
    <citation type="submission" date="2020-09" db="EMBL/GenBank/DDBJ databases">
        <authorList>
            <person name="Sun Q."/>
            <person name="Ohkuma M."/>
        </authorList>
    </citation>
    <scope>NUCLEOTIDE SEQUENCE</scope>
    <source>
        <strain evidence="8">JCM 5069</strain>
    </source>
</reference>
<evidence type="ECO:0000256" key="7">
    <source>
        <dbReference type="SAM" id="MobiDB-lite"/>
    </source>
</evidence>